<dbReference type="CDD" id="cd10845">
    <property type="entry name" value="DSRM_RNAse_III_family"/>
    <property type="match status" value="1"/>
</dbReference>
<dbReference type="CDD" id="cd00593">
    <property type="entry name" value="RIBOc"/>
    <property type="match status" value="1"/>
</dbReference>
<dbReference type="PROSITE" id="PS50142">
    <property type="entry name" value="RNASE_3_2"/>
    <property type="match status" value="1"/>
</dbReference>
<evidence type="ECO:0000256" key="2">
    <source>
        <dbReference type="PROSITE-ProRule" id="PRU00266"/>
    </source>
</evidence>
<dbReference type="EC" id="3.1.26.3" evidence="5"/>
<dbReference type="EMBL" id="CAJVCE010000042">
    <property type="protein sequence ID" value="CAG7658407.1"/>
    <property type="molecule type" value="Genomic_DNA"/>
</dbReference>
<dbReference type="RefSeq" id="WP_218103165.1">
    <property type="nucleotide sequence ID" value="NZ_CAJVCE010000042.1"/>
</dbReference>
<dbReference type="InterPro" id="IPR000999">
    <property type="entry name" value="RNase_III_dom"/>
</dbReference>
<keyword evidence="6" id="KW-1185">Reference proteome</keyword>
<dbReference type="PANTHER" id="PTHR46205">
    <property type="entry name" value="LOQUACIOUS, ISOFORM B"/>
    <property type="match status" value="1"/>
</dbReference>
<comment type="caution">
    <text evidence="5">The sequence shown here is derived from an EMBL/GenBank/DDBJ whole genome shotgun (WGS) entry which is preliminary data.</text>
</comment>
<dbReference type="PROSITE" id="PS50137">
    <property type="entry name" value="DS_RBD"/>
    <property type="match status" value="2"/>
</dbReference>
<dbReference type="SMART" id="SM00358">
    <property type="entry name" value="DSRM"/>
    <property type="match status" value="2"/>
</dbReference>
<evidence type="ECO:0000259" key="4">
    <source>
        <dbReference type="PROSITE" id="PS50142"/>
    </source>
</evidence>
<feature type="domain" description="DRBM" evidence="3">
    <location>
        <begin position="160"/>
        <end position="227"/>
    </location>
</feature>
<evidence type="ECO:0000256" key="1">
    <source>
        <dbReference type="ARBA" id="ARBA00022884"/>
    </source>
</evidence>
<dbReference type="Proteomes" id="UP000730618">
    <property type="component" value="Unassembled WGS sequence"/>
</dbReference>
<keyword evidence="5" id="KW-0378">Hydrolase</keyword>
<dbReference type="PANTHER" id="PTHR46205:SF4">
    <property type="entry name" value="LD06392P"/>
    <property type="match status" value="1"/>
</dbReference>
<proteinExistence type="predicted"/>
<accession>A0ABN7TWE8</accession>
<feature type="domain" description="RNase III" evidence="4">
    <location>
        <begin position="255"/>
        <end position="388"/>
    </location>
</feature>
<protein>
    <submittedName>
        <fullName evidence="5">Ribonuclease 3</fullName>
        <ecNumber evidence="5">3.1.26.3</ecNumber>
    </submittedName>
</protein>
<evidence type="ECO:0000259" key="3">
    <source>
        <dbReference type="PROSITE" id="PS50137"/>
    </source>
</evidence>
<reference evidence="5 6" key="1">
    <citation type="submission" date="2021-06" db="EMBL/GenBank/DDBJ databases">
        <authorList>
            <person name="Criscuolo A."/>
        </authorList>
    </citation>
    <scope>NUCLEOTIDE SEQUENCE [LARGE SCALE GENOMIC DNA]</scope>
    <source>
        <strain evidence="6">CIP 111802</strain>
    </source>
</reference>
<keyword evidence="1 2" id="KW-0694">RNA-binding</keyword>
<dbReference type="GO" id="GO:0004525">
    <property type="term" value="F:ribonuclease III activity"/>
    <property type="evidence" value="ECO:0007669"/>
    <property type="project" value="UniProtKB-EC"/>
</dbReference>
<evidence type="ECO:0000313" key="5">
    <source>
        <dbReference type="EMBL" id="CAG7658407.1"/>
    </source>
</evidence>
<dbReference type="InterPro" id="IPR014720">
    <property type="entry name" value="dsRBD_dom"/>
</dbReference>
<dbReference type="Pfam" id="PF00035">
    <property type="entry name" value="dsrm"/>
    <property type="match status" value="1"/>
</dbReference>
<evidence type="ECO:0000313" key="6">
    <source>
        <dbReference type="Proteomes" id="UP000730618"/>
    </source>
</evidence>
<organism evidence="5 6">
    <name type="scientific">Paenibacillus allorhizosphaerae</name>
    <dbReference type="NCBI Taxonomy" id="2849866"/>
    <lineage>
        <taxon>Bacteria</taxon>
        <taxon>Bacillati</taxon>
        <taxon>Bacillota</taxon>
        <taxon>Bacilli</taxon>
        <taxon>Bacillales</taxon>
        <taxon>Paenibacillaceae</taxon>
        <taxon>Paenibacillus</taxon>
    </lineage>
</organism>
<sequence>MGESKDQKKSFFKGQQLLQLLEGQCSHITAQELDAILHHSSALNEIYKVADYEKTKAMAFAGKSLMQTIMCYICFFDSNVPDKNLSPTFQASVEPVLTRLYKHFRIDEMIYLGKGEENNRYSLQYREVLLAIIQHIYIKEGFYTVLEIFIDFATEPVGPDYKSMLLEYVNKHKGHLVYKLINETGPDHQKMFEVEVSAFGTQATGIGSSKKEAEKQAAQSLFNIIGASKEKSFDMSLLRSERQWHVSHERARQLQNYVSKQHTYILKNLSIYVVDAVFSHKSYFNEHPGIKTDSYDMLAIMGSCVLNHNIDAYLLANFDTMCGGRSNQLLKIRGELVCATFLAPRAGNFLGKQAFQLLRASRGQDKNVPSIMLDIFKALLGAVFLSGASSGFPNPFEKIQEILASLSILQLPQVHTLDYRSTVNSIANLLKFTEGLETRMLSKKAHEPLFEATVTISHPIEKTISFQANGQGNTSKIAARNACQAVFAQLSAVFNLTQLVPLTNSTRWDSVLQTLLEAAFKPSGIQAELLTILGGLCLKKWDESNARSILENLLRRSLAGEAKMVYYFWLQHGISQEQVRSALVGHQCFNQVSDLLQWEKPMDEAVSNLGERSQQISFNDQQINKIFQALNEYEAEGEVQYSISTHSIAATIQFFESPDAIKALEAVGCYRAGEIVSQLKSLQNFFSDYRSGNIISGLIGINDSFEQLCLLATAHWIKEFME</sequence>
<gene>
    <name evidence="5" type="primary">rnc_2</name>
    <name evidence="5" type="ORF">PAECIP111802_07036</name>
</gene>
<dbReference type="SMART" id="SM00535">
    <property type="entry name" value="RIBOc"/>
    <property type="match status" value="1"/>
</dbReference>
<name>A0ABN7TWE8_9BACL</name>
<feature type="domain" description="DRBM" evidence="3">
    <location>
        <begin position="394"/>
        <end position="492"/>
    </location>
</feature>
<dbReference type="InterPro" id="IPR051247">
    <property type="entry name" value="RLC_Component"/>
</dbReference>